<feature type="region of interest" description="Disordered" evidence="1">
    <location>
        <begin position="149"/>
        <end position="206"/>
    </location>
</feature>
<feature type="compositionally biased region" description="Acidic residues" evidence="1">
    <location>
        <begin position="152"/>
        <end position="162"/>
    </location>
</feature>
<dbReference type="AlphaFoldDB" id="A0AAW0CPJ7"/>
<feature type="region of interest" description="Disordered" evidence="1">
    <location>
        <begin position="223"/>
        <end position="251"/>
    </location>
</feature>
<accession>A0AAW0CPJ7</accession>
<dbReference type="Proteomes" id="UP001362999">
    <property type="component" value="Unassembled WGS sequence"/>
</dbReference>
<comment type="caution">
    <text evidence="2">The sequence shown here is derived from an EMBL/GenBank/DDBJ whole genome shotgun (WGS) entry which is preliminary data.</text>
</comment>
<sequence>MKRFVSQPYKPYNKGRHPQISNAGADYVIHAALELKRINGSEGKLCTFDRDEKRWVEVARPQYVKGGKRFDYAASSCEKVWGKYSSPFFCPHLRWSGERFDPLILVAGLPGEPADYFRAFDHECNFRISILPVRERRVLLSFEDREQFDEHNVDDDDDDDEPSPSSASASMALTSSSSSSSGTTATSSTTATSTPPSSQRSVLSTGSTISQLAVDAMLAPHARWGGDRNTSTPPRPTQLKAGTGTTLQGSPIRSRSFYTKNVADARKAGDTVLMAFLQDTTSSGLLREDPVYHPAWDEHDPPSLLHVYDVRIYPNCLQKTYSHLDFLSRPLGKAIREINSPLGIPFSDHTTLVKATRVCKSCLNHFSPDGYEHHRRDGACTNHPDLAQIDECEPFDGCIRLRTFRDGKRPSFQAETLDSAIGAALLEWNSRLGLPADVWMTVSSAVVHCTDCDLTRTFPAHRLHLDEQGACNDAGQAVFAASGDDD</sequence>
<reference evidence="2 3" key="1">
    <citation type="journal article" date="2024" name="J Genomics">
        <title>Draft genome sequencing and assembly of Favolaschia claudopus CIRM-BRFM 2984 isolated from oak limbs.</title>
        <authorList>
            <person name="Navarro D."/>
            <person name="Drula E."/>
            <person name="Chaduli D."/>
            <person name="Cazenave R."/>
            <person name="Ahrendt S."/>
            <person name="Wang J."/>
            <person name="Lipzen A."/>
            <person name="Daum C."/>
            <person name="Barry K."/>
            <person name="Grigoriev I.V."/>
            <person name="Favel A."/>
            <person name="Rosso M.N."/>
            <person name="Martin F."/>
        </authorList>
    </citation>
    <scope>NUCLEOTIDE SEQUENCE [LARGE SCALE GENOMIC DNA]</scope>
    <source>
        <strain evidence="2 3">CIRM-BRFM 2984</strain>
    </source>
</reference>
<evidence type="ECO:0000256" key="1">
    <source>
        <dbReference type="SAM" id="MobiDB-lite"/>
    </source>
</evidence>
<evidence type="ECO:0000313" key="3">
    <source>
        <dbReference type="Proteomes" id="UP001362999"/>
    </source>
</evidence>
<proteinExistence type="predicted"/>
<feature type="compositionally biased region" description="Low complexity" evidence="1">
    <location>
        <begin position="163"/>
        <end position="198"/>
    </location>
</feature>
<protein>
    <submittedName>
        <fullName evidence="2">Uncharacterized protein</fullName>
    </submittedName>
</protein>
<dbReference type="EMBL" id="JAWWNJ010000014">
    <property type="protein sequence ID" value="KAK7040991.1"/>
    <property type="molecule type" value="Genomic_DNA"/>
</dbReference>
<gene>
    <name evidence="2" type="ORF">R3P38DRAFT_2892710</name>
</gene>
<organism evidence="2 3">
    <name type="scientific">Favolaschia claudopus</name>
    <dbReference type="NCBI Taxonomy" id="2862362"/>
    <lineage>
        <taxon>Eukaryota</taxon>
        <taxon>Fungi</taxon>
        <taxon>Dikarya</taxon>
        <taxon>Basidiomycota</taxon>
        <taxon>Agaricomycotina</taxon>
        <taxon>Agaricomycetes</taxon>
        <taxon>Agaricomycetidae</taxon>
        <taxon>Agaricales</taxon>
        <taxon>Marasmiineae</taxon>
        <taxon>Mycenaceae</taxon>
        <taxon>Favolaschia</taxon>
    </lineage>
</organism>
<name>A0AAW0CPJ7_9AGAR</name>
<evidence type="ECO:0000313" key="2">
    <source>
        <dbReference type="EMBL" id="KAK7040991.1"/>
    </source>
</evidence>
<keyword evidence="3" id="KW-1185">Reference proteome</keyword>